<comment type="function">
    <text evidence="10 11">Phosphorylation of dTMP to form dTDP in both de novo and salvage pathways of dTTP synthesis.</text>
</comment>
<proteinExistence type="inferred from homology"/>
<evidence type="ECO:0000259" key="12">
    <source>
        <dbReference type="Pfam" id="PF02223"/>
    </source>
</evidence>
<dbReference type="Proteomes" id="UP000004567">
    <property type="component" value="Unassembled WGS sequence"/>
</dbReference>
<dbReference type="GO" id="GO:0004798">
    <property type="term" value="F:dTMP kinase activity"/>
    <property type="evidence" value="ECO:0007669"/>
    <property type="project" value="UniProtKB-UniRule"/>
</dbReference>
<dbReference type="EC" id="2.7.4.9" evidence="2 11"/>
<dbReference type="RefSeq" id="WP_007121912.1">
    <property type="nucleotide sequence ID" value="NZ_AICN01000021.1"/>
</dbReference>
<feature type="binding site" evidence="11">
    <location>
        <begin position="10"/>
        <end position="17"/>
    </location>
    <ligand>
        <name>ATP</name>
        <dbReference type="ChEBI" id="CHEBI:30616"/>
    </ligand>
</feature>
<comment type="caution">
    <text evidence="13">The sequence shown here is derived from an EMBL/GenBank/DDBJ whole genome shotgun (WGS) entry which is preliminary data.</text>
</comment>
<keyword evidence="8 11" id="KW-0067">ATP-binding</keyword>
<dbReference type="SUPFAM" id="SSF52540">
    <property type="entry name" value="P-loop containing nucleoside triphosphate hydrolases"/>
    <property type="match status" value="1"/>
</dbReference>
<dbReference type="Pfam" id="PF02223">
    <property type="entry name" value="Thymidylate_kin"/>
    <property type="match status" value="1"/>
</dbReference>
<gene>
    <name evidence="11" type="primary">tmk</name>
    <name evidence="13" type="ORF">PS3_11358</name>
</gene>
<dbReference type="PANTHER" id="PTHR10344">
    <property type="entry name" value="THYMIDYLATE KINASE"/>
    <property type="match status" value="1"/>
</dbReference>
<evidence type="ECO:0000256" key="2">
    <source>
        <dbReference type="ARBA" id="ARBA00012980"/>
    </source>
</evidence>
<dbReference type="InterPro" id="IPR027417">
    <property type="entry name" value="P-loop_NTPase"/>
</dbReference>
<dbReference type="NCBIfam" id="TIGR00041">
    <property type="entry name" value="DTMP_kinase"/>
    <property type="match status" value="1"/>
</dbReference>
<evidence type="ECO:0000256" key="11">
    <source>
        <dbReference type="HAMAP-Rule" id="MF_00165"/>
    </source>
</evidence>
<dbReference type="EMBL" id="AICN01000021">
    <property type="protein sequence ID" value="EHS87223.1"/>
    <property type="molecule type" value="Genomic_DNA"/>
</dbReference>
<dbReference type="AlphaFoldDB" id="H4GIM8"/>
<evidence type="ECO:0000256" key="4">
    <source>
        <dbReference type="ARBA" id="ARBA00022679"/>
    </source>
</evidence>
<evidence type="ECO:0000256" key="5">
    <source>
        <dbReference type="ARBA" id="ARBA00022727"/>
    </source>
</evidence>
<keyword evidence="4 11" id="KW-0808">Transferase</keyword>
<reference evidence="13 14" key="1">
    <citation type="journal article" date="2013" name="Genome Announc.">
        <title>Genome Sequence of Lactobacillus gastricus PS3, a Strain Isolated from Human Milk.</title>
        <authorList>
            <person name="Martin V."/>
            <person name="Cardenas N."/>
            <person name="Jimenez E."/>
            <person name="Maldonado A."/>
            <person name="Rodriguez J.M."/>
            <person name="Fernandez L."/>
        </authorList>
    </citation>
    <scope>NUCLEOTIDE SEQUENCE [LARGE SCALE GENOMIC DNA]</scope>
    <source>
        <strain evidence="13 14">PS3</strain>
    </source>
</reference>
<dbReference type="GO" id="GO:0006233">
    <property type="term" value="P:dTDP biosynthetic process"/>
    <property type="evidence" value="ECO:0007669"/>
    <property type="project" value="InterPro"/>
</dbReference>
<evidence type="ECO:0000313" key="13">
    <source>
        <dbReference type="EMBL" id="EHS87223.1"/>
    </source>
</evidence>
<dbReference type="PATRIC" id="fig|1144300.3.peg.442"/>
<evidence type="ECO:0000256" key="7">
    <source>
        <dbReference type="ARBA" id="ARBA00022777"/>
    </source>
</evidence>
<dbReference type="HAMAP" id="MF_00165">
    <property type="entry name" value="Thymidylate_kinase"/>
    <property type="match status" value="1"/>
</dbReference>
<dbReference type="InterPro" id="IPR039430">
    <property type="entry name" value="Thymidylate_kin-like_dom"/>
</dbReference>
<keyword evidence="5 11" id="KW-0545">Nucleotide biosynthesis</keyword>
<comment type="similarity">
    <text evidence="1 11">Belongs to the thymidylate kinase family.</text>
</comment>
<evidence type="ECO:0000256" key="9">
    <source>
        <dbReference type="ARBA" id="ARBA00048743"/>
    </source>
</evidence>
<dbReference type="CDD" id="cd01672">
    <property type="entry name" value="TMPK"/>
    <property type="match status" value="1"/>
</dbReference>
<evidence type="ECO:0000256" key="8">
    <source>
        <dbReference type="ARBA" id="ARBA00022840"/>
    </source>
</evidence>
<evidence type="ECO:0000256" key="1">
    <source>
        <dbReference type="ARBA" id="ARBA00009776"/>
    </source>
</evidence>
<dbReference type="GO" id="GO:0005524">
    <property type="term" value="F:ATP binding"/>
    <property type="evidence" value="ECO:0007669"/>
    <property type="project" value="UniProtKB-UniRule"/>
</dbReference>
<evidence type="ECO:0000256" key="10">
    <source>
        <dbReference type="ARBA" id="ARBA00057735"/>
    </source>
</evidence>
<comment type="catalytic activity">
    <reaction evidence="9 11">
        <text>dTMP + ATP = dTDP + ADP</text>
        <dbReference type="Rhea" id="RHEA:13517"/>
        <dbReference type="ChEBI" id="CHEBI:30616"/>
        <dbReference type="ChEBI" id="CHEBI:58369"/>
        <dbReference type="ChEBI" id="CHEBI:63528"/>
        <dbReference type="ChEBI" id="CHEBI:456216"/>
        <dbReference type="EC" id="2.7.4.9"/>
    </reaction>
</comment>
<dbReference type="GO" id="GO:0005829">
    <property type="term" value="C:cytosol"/>
    <property type="evidence" value="ECO:0007669"/>
    <property type="project" value="TreeGrafter"/>
</dbReference>
<feature type="domain" description="Thymidylate kinase-like" evidence="12">
    <location>
        <begin position="8"/>
        <end position="200"/>
    </location>
</feature>
<dbReference type="GO" id="GO:0006235">
    <property type="term" value="P:dTTP biosynthetic process"/>
    <property type="evidence" value="ECO:0007669"/>
    <property type="project" value="UniProtKB-UniRule"/>
</dbReference>
<keyword evidence="6 11" id="KW-0547">Nucleotide-binding</keyword>
<dbReference type="GO" id="GO:0006227">
    <property type="term" value="P:dUDP biosynthetic process"/>
    <property type="evidence" value="ECO:0007669"/>
    <property type="project" value="TreeGrafter"/>
</dbReference>
<dbReference type="STRING" id="1144300.PS3_11358"/>
<evidence type="ECO:0000313" key="14">
    <source>
        <dbReference type="Proteomes" id="UP000004567"/>
    </source>
</evidence>
<dbReference type="OrthoDB" id="9774907at2"/>
<sequence>MTGKFISFEGPDGAGKTSVIKAIVDRLADLNLANQVVLTREPGGTPIGEAIRDLLLSAKSVDMDGWTEAFLFAASRRQHVVEKIKPALKADQIVLCDRFVDSSVSYQGQGRQLGFDQIWELNQAAIGDCLPDLTIVLDLPIEEGLQRITQHRTDQINRLDEETLTFHQRVRQGFLKQAQRDPQRIVVVDASQELTAVVKDVWHQMAERWPELKNEDA</sequence>
<dbReference type="PANTHER" id="PTHR10344:SF4">
    <property type="entry name" value="UMP-CMP KINASE 2, MITOCHONDRIAL"/>
    <property type="match status" value="1"/>
</dbReference>
<organism evidence="13 14">
    <name type="scientific">Limosilactobacillus gastricus PS3</name>
    <dbReference type="NCBI Taxonomy" id="1144300"/>
    <lineage>
        <taxon>Bacteria</taxon>
        <taxon>Bacillati</taxon>
        <taxon>Bacillota</taxon>
        <taxon>Bacilli</taxon>
        <taxon>Lactobacillales</taxon>
        <taxon>Lactobacillaceae</taxon>
        <taxon>Limosilactobacillus</taxon>
    </lineage>
</organism>
<accession>H4GIM8</accession>
<dbReference type="Gene3D" id="3.40.50.300">
    <property type="entry name" value="P-loop containing nucleotide triphosphate hydrolases"/>
    <property type="match status" value="1"/>
</dbReference>
<dbReference type="FunFam" id="3.40.50.300:FF:000225">
    <property type="entry name" value="Thymidylate kinase"/>
    <property type="match status" value="1"/>
</dbReference>
<keyword evidence="7 11" id="KW-0418">Kinase</keyword>
<protein>
    <recommendedName>
        <fullName evidence="3 11">Thymidylate kinase</fullName>
        <ecNumber evidence="2 11">2.7.4.9</ecNumber>
    </recommendedName>
    <alternativeName>
        <fullName evidence="11">dTMP kinase</fullName>
    </alternativeName>
</protein>
<dbReference type="InterPro" id="IPR018094">
    <property type="entry name" value="Thymidylate_kinase"/>
</dbReference>
<evidence type="ECO:0000256" key="3">
    <source>
        <dbReference type="ARBA" id="ARBA00017144"/>
    </source>
</evidence>
<name>H4GIM8_9LACO</name>
<evidence type="ECO:0000256" key="6">
    <source>
        <dbReference type="ARBA" id="ARBA00022741"/>
    </source>
</evidence>